<sequence>MNERSYERNKNTMDIKTTSPIDKGSILSISKLFKVISDPTRLSVLFLLQKKECSVGNIAISLDMEQSAISHQLKTLKDARLVKSRREGKSMLYSLDDLHVFSILERVLTHVNELEK</sequence>
<dbReference type="EMBL" id="AYHA01000036">
    <property type="protein sequence ID" value="ESS02153.1"/>
    <property type="molecule type" value="Genomic_DNA"/>
</dbReference>
<dbReference type="PRINTS" id="PR00778">
    <property type="entry name" value="HTHARSR"/>
</dbReference>
<dbReference type="CDD" id="cd00090">
    <property type="entry name" value="HTH_ARSR"/>
    <property type="match status" value="1"/>
</dbReference>
<dbReference type="InterPro" id="IPR036390">
    <property type="entry name" value="WH_DNA-bd_sf"/>
</dbReference>
<dbReference type="Pfam" id="PF01022">
    <property type="entry name" value="HTH_5"/>
    <property type="match status" value="1"/>
</dbReference>
<dbReference type="NCBIfam" id="NF033788">
    <property type="entry name" value="HTH_metalloreg"/>
    <property type="match status" value="1"/>
</dbReference>
<dbReference type="GO" id="GO:0003677">
    <property type="term" value="F:DNA binding"/>
    <property type="evidence" value="ECO:0007669"/>
    <property type="project" value="UniProtKB-KW"/>
</dbReference>
<reference evidence="6" key="1">
    <citation type="submission" date="2013-10" db="EMBL/GenBank/DDBJ databases">
        <title>Draft genome sequence of Lactobacillus fermentum NB-22.</title>
        <authorList>
            <person name="Chaplin A.V."/>
            <person name="Shkoporov A.N."/>
            <person name="Khokhlova E.V."/>
            <person name="Efimov B.A."/>
            <person name="Kafarskaia L.I."/>
        </authorList>
    </citation>
    <scope>NUCLEOTIDE SEQUENCE [LARGE SCALE GENOMIC DNA]</scope>
    <source>
        <strain evidence="6">NB-22</strain>
    </source>
</reference>
<dbReference type="GO" id="GO:0003700">
    <property type="term" value="F:DNA-binding transcription factor activity"/>
    <property type="evidence" value="ECO:0007669"/>
    <property type="project" value="InterPro"/>
</dbReference>
<organism evidence="5 6">
    <name type="scientific">Limosilactobacillus fermentum NB-22</name>
    <dbReference type="NCBI Taxonomy" id="1408443"/>
    <lineage>
        <taxon>Bacteria</taxon>
        <taxon>Bacillati</taxon>
        <taxon>Bacillota</taxon>
        <taxon>Bacilli</taxon>
        <taxon>Lactobacillales</taxon>
        <taxon>Lactobacillaceae</taxon>
        <taxon>Limosilactobacillus</taxon>
    </lineage>
</organism>
<feature type="domain" description="HTH arsR-type" evidence="4">
    <location>
        <begin position="21"/>
        <end position="115"/>
    </location>
</feature>
<evidence type="ECO:0000256" key="1">
    <source>
        <dbReference type="ARBA" id="ARBA00023015"/>
    </source>
</evidence>
<protein>
    <submittedName>
        <fullName evidence="5">ArsR family transcriptional regulator</fullName>
    </submittedName>
</protein>
<dbReference type="Proteomes" id="UP000018412">
    <property type="component" value="Unassembled WGS sequence"/>
</dbReference>
<keyword evidence="2" id="KW-0238">DNA-binding</keyword>
<evidence type="ECO:0000256" key="3">
    <source>
        <dbReference type="ARBA" id="ARBA00023163"/>
    </source>
</evidence>
<proteinExistence type="predicted"/>
<dbReference type="Gene3D" id="1.10.10.10">
    <property type="entry name" value="Winged helix-like DNA-binding domain superfamily/Winged helix DNA-binding domain"/>
    <property type="match status" value="1"/>
</dbReference>
<evidence type="ECO:0000256" key="2">
    <source>
        <dbReference type="ARBA" id="ARBA00023125"/>
    </source>
</evidence>
<keyword evidence="3" id="KW-0804">Transcription</keyword>
<reference evidence="5 6" key="2">
    <citation type="journal article" date="2015" name="Genome Announc.">
        <title>Draft Genome Sequence of Lactobacillus fermentum NB-22.</title>
        <authorList>
            <person name="Chaplin A.V."/>
            <person name="Shkoporov A.N."/>
            <person name="Efimov B.A."/>
            <person name="Pikina A.P."/>
            <person name="Borisova O.Y."/>
            <person name="Gladko I.A."/>
            <person name="Postnikova E.A."/>
            <person name="Lordkipanidze A.E."/>
            <person name="Kafarskaia L.I."/>
        </authorList>
    </citation>
    <scope>NUCLEOTIDE SEQUENCE [LARGE SCALE GENOMIC DNA]</scope>
    <source>
        <strain evidence="5 6">NB-22</strain>
    </source>
</reference>
<dbReference type="SUPFAM" id="SSF46785">
    <property type="entry name" value="Winged helix' DNA-binding domain"/>
    <property type="match status" value="1"/>
</dbReference>
<dbReference type="InterPro" id="IPR051011">
    <property type="entry name" value="Metal_resp_trans_reg"/>
</dbReference>
<evidence type="ECO:0000259" key="4">
    <source>
        <dbReference type="PROSITE" id="PS50987"/>
    </source>
</evidence>
<dbReference type="InterPro" id="IPR011991">
    <property type="entry name" value="ArsR-like_HTH"/>
</dbReference>
<dbReference type="PANTHER" id="PTHR43132">
    <property type="entry name" value="ARSENICAL RESISTANCE OPERON REPRESSOR ARSR-RELATED"/>
    <property type="match status" value="1"/>
</dbReference>
<name>A0A829M3E6_LIMFE</name>
<dbReference type="PROSITE" id="PS50987">
    <property type="entry name" value="HTH_ARSR_2"/>
    <property type="match status" value="1"/>
</dbReference>
<gene>
    <name evidence="5" type="ORF">NB22_00880</name>
</gene>
<accession>A0A829M3E6</accession>
<keyword evidence="1" id="KW-0805">Transcription regulation</keyword>
<dbReference type="AlphaFoldDB" id="A0A829M3E6"/>
<dbReference type="InterPro" id="IPR001845">
    <property type="entry name" value="HTH_ArsR_DNA-bd_dom"/>
</dbReference>
<dbReference type="InterPro" id="IPR036388">
    <property type="entry name" value="WH-like_DNA-bd_sf"/>
</dbReference>
<dbReference type="PANTHER" id="PTHR43132:SF6">
    <property type="entry name" value="HTH-TYPE TRANSCRIPTIONAL REPRESSOR CZRA"/>
    <property type="match status" value="1"/>
</dbReference>
<evidence type="ECO:0000313" key="5">
    <source>
        <dbReference type="EMBL" id="ESS02153.1"/>
    </source>
</evidence>
<evidence type="ECO:0000313" key="6">
    <source>
        <dbReference type="Proteomes" id="UP000018412"/>
    </source>
</evidence>
<dbReference type="SMART" id="SM00418">
    <property type="entry name" value="HTH_ARSR"/>
    <property type="match status" value="1"/>
</dbReference>
<comment type="caution">
    <text evidence="5">The sequence shown here is derived from an EMBL/GenBank/DDBJ whole genome shotgun (WGS) entry which is preliminary data.</text>
</comment>